<evidence type="ECO:0000256" key="5">
    <source>
        <dbReference type="ARBA" id="ARBA00022481"/>
    </source>
</evidence>
<dbReference type="PROSITE" id="PS50112">
    <property type="entry name" value="PAS"/>
    <property type="match status" value="1"/>
</dbReference>
<keyword evidence="18" id="KW-1185">Reference proteome</keyword>
<dbReference type="AlphaFoldDB" id="A0A1I4Y4N1"/>
<evidence type="ECO:0000256" key="8">
    <source>
        <dbReference type="ARBA" id="ARBA00022692"/>
    </source>
</evidence>
<evidence type="ECO:0000256" key="1">
    <source>
        <dbReference type="ARBA" id="ARBA00000085"/>
    </source>
</evidence>
<dbReference type="CDD" id="cd19411">
    <property type="entry name" value="MCP2201-like_sensor"/>
    <property type="match status" value="1"/>
</dbReference>
<feature type="transmembrane region" description="Helical" evidence="13">
    <location>
        <begin position="196"/>
        <end position="216"/>
    </location>
</feature>
<sequence length="638" mass="71261">MMQVHIFKNLTIKSRLIFTLSFLVAFLLGMGIIGLFGMSNAIEGLRSVYHDRAIPLSQVGYIESLLLKNRLAVTSALVLPTADTIDKKTTQVEKNTAEIRETWQAYKETHLTPVEQKLAAKFAEDHRTYVTEGLVPAVAALRANKIGEANRILVEKIRPLYIPVGETIDALVLLQVDEARRKYDQEQQRYKNIRNILVASIIIALVLAALFSRMFIRAVFRPLEDLVSISRSVAAGNLRQEIEVFSNDEIGQLMQGLKEMRDSLVDTIAQVRASEAHTQALLSNLIDGVVSVNEQGAIKTVNPAAKRIFGYPESEIIGQNIGQLFPELEQEQGRRVDYFGKYLEIEGSKGLGVVTEAVGLRKSGALFPLDLAVVEMHGEEQRMFVVILRDISERKHAEELKASLMSDLESANEELRSFAYVVSHDLKAPLRAIGALADWLSTDYADKFDEEGKEHMRLLVSRVHRMGNLIDGILQYSRVGRVRETPVAVDVGEMVQDVIDLLDPPPNVTITVENALPTVVIEPTRIQQIFQNLLSNAIKYMDKPLSEIRIACSAQGEQWKFSVTDNGPGIESRHFEKIFQLFQTLAPRDRIESTGVGLALVKKIVEMYGGHIWIESAVGEGSTFFFTLPQAIANRNSN</sequence>
<dbReference type="SMART" id="SM00091">
    <property type="entry name" value="PAS"/>
    <property type="match status" value="1"/>
</dbReference>
<dbReference type="InterPro" id="IPR036890">
    <property type="entry name" value="HATPase_C_sf"/>
</dbReference>
<dbReference type="GO" id="GO:0000156">
    <property type="term" value="F:phosphorelay response regulator activity"/>
    <property type="evidence" value="ECO:0007669"/>
    <property type="project" value="TreeGrafter"/>
</dbReference>
<dbReference type="SUPFAM" id="SSF47384">
    <property type="entry name" value="Homodimeric domain of signal transducing histidine kinase"/>
    <property type="match status" value="1"/>
</dbReference>
<keyword evidence="10 13" id="KW-1133">Transmembrane helix</keyword>
<dbReference type="InterPro" id="IPR005467">
    <property type="entry name" value="His_kinase_dom"/>
</dbReference>
<dbReference type="SUPFAM" id="SSF55874">
    <property type="entry name" value="ATPase domain of HSP90 chaperone/DNA topoisomerase II/histidine kinase"/>
    <property type="match status" value="1"/>
</dbReference>
<dbReference type="GO" id="GO:0006355">
    <property type="term" value="P:regulation of DNA-templated transcription"/>
    <property type="evidence" value="ECO:0007669"/>
    <property type="project" value="InterPro"/>
</dbReference>
<keyword evidence="8 13" id="KW-0812">Transmembrane</keyword>
<comment type="subcellular location">
    <subcellularLocation>
        <location evidence="2">Cell inner membrane</location>
        <topology evidence="2">Multi-pass membrane protein</topology>
    </subcellularLocation>
</comment>
<dbReference type="InterPro" id="IPR003122">
    <property type="entry name" value="Tar_rcpt_lig-bd"/>
</dbReference>
<dbReference type="Gene3D" id="3.30.450.20">
    <property type="entry name" value="PAS domain"/>
    <property type="match status" value="1"/>
</dbReference>
<evidence type="ECO:0000259" key="14">
    <source>
        <dbReference type="PROSITE" id="PS50109"/>
    </source>
</evidence>
<keyword evidence="5" id="KW-0488">Methylation</keyword>
<evidence type="ECO:0000313" key="17">
    <source>
        <dbReference type="EMBL" id="SFN33042.1"/>
    </source>
</evidence>
<dbReference type="OrthoDB" id="9808408at2"/>
<dbReference type="InterPro" id="IPR004358">
    <property type="entry name" value="Sig_transdc_His_kin-like_C"/>
</dbReference>
<dbReference type="GO" id="GO:0006935">
    <property type="term" value="P:chemotaxis"/>
    <property type="evidence" value="ECO:0007669"/>
    <property type="project" value="InterPro"/>
</dbReference>
<feature type="domain" description="HAMP" evidence="16">
    <location>
        <begin position="217"/>
        <end position="269"/>
    </location>
</feature>
<dbReference type="SUPFAM" id="SSF158472">
    <property type="entry name" value="HAMP domain-like"/>
    <property type="match status" value="1"/>
</dbReference>
<dbReference type="Pfam" id="PF00672">
    <property type="entry name" value="HAMP"/>
    <property type="match status" value="1"/>
</dbReference>
<dbReference type="CDD" id="cd00130">
    <property type="entry name" value="PAS"/>
    <property type="match status" value="1"/>
</dbReference>
<evidence type="ECO:0000256" key="11">
    <source>
        <dbReference type="ARBA" id="ARBA00023136"/>
    </source>
</evidence>
<dbReference type="CDD" id="cd06225">
    <property type="entry name" value="HAMP"/>
    <property type="match status" value="1"/>
</dbReference>
<dbReference type="Pfam" id="PF00512">
    <property type="entry name" value="HisKA"/>
    <property type="match status" value="1"/>
</dbReference>
<dbReference type="Pfam" id="PF02518">
    <property type="entry name" value="HATPase_c"/>
    <property type="match status" value="1"/>
</dbReference>
<evidence type="ECO:0000256" key="6">
    <source>
        <dbReference type="ARBA" id="ARBA00022553"/>
    </source>
</evidence>
<reference evidence="18" key="1">
    <citation type="submission" date="2016-10" db="EMBL/GenBank/DDBJ databases">
        <authorList>
            <person name="Varghese N."/>
        </authorList>
    </citation>
    <scope>NUCLEOTIDE SEQUENCE [LARGE SCALE GENOMIC DNA]</scope>
    <source>
        <strain evidence="18">Nsp8</strain>
    </source>
</reference>
<keyword evidence="11 13" id="KW-0472">Membrane</keyword>
<evidence type="ECO:0000256" key="12">
    <source>
        <dbReference type="ARBA" id="ARBA00023224"/>
    </source>
</evidence>
<feature type="transmembrane region" description="Helical" evidence="13">
    <location>
        <begin position="16"/>
        <end position="37"/>
    </location>
</feature>
<dbReference type="CDD" id="cd00082">
    <property type="entry name" value="HisKA"/>
    <property type="match status" value="1"/>
</dbReference>
<keyword evidence="6" id="KW-0597">Phosphoprotein</keyword>
<dbReference type="Proteomes" id="UP000183107">
    <property type="component" value="Unassembled WGS sequence"/>
</dbReference>
<feature type="domain" description="Histidine kinase" evidence="14">
    <location>
        <begin position="421"/>
        <end position="632"/>
    </location>
</feature>
<evidence type="ECO:0000256" key="13">
    <source>
        <dbReference type="SAM" id="Phobius"/>
    </source>
</evidence>
<evidence type="ECO:0000256" key="9">
    <source>
        <dbReference type="ARBA" id="ARBA00022777"/>
    </source>
</evidence>
<dbReference type="EC" id="2.7.13.3" evidence="3"/>
<evidence type="ECO:0000256" key="10">
    <source>
        <dbReference type="ARBA" id="ARBA00022989"/>
    </source>
</evidence>
<dbReference type="PROSITE" id="PS50109">
    <property type="entry name" value="HIS_KIN"/>
    <property type="match status" value="1"/>
</dbReference>
<dbReference type="InterPro" id="IPR003661">
    <property type="entry name" value="HisK_dim/P_dom"/>
</dbReference>
<keyword evidence="12" id="KW-0807">Transducer</keyword>
<protein>
    <recommendedName>
        <fullName evidence="3">histidine kinase</fullName>
        <ecNumber evidence="3">2.7.13.3</ecNumber>
    </recommendedName>
</protein>
<dbReference type="InterPro" id="IPR003660">
    <property type="entry name" value="HAMP_dom"/>
</dbReference>
<dbReference type="Gene3D" id="6.10.340.10">
    <property type="match status" value="1"/>
</dbReference>
<dbReference type="SMART" id="SM00304">
    <property type="entry name" value="HAMP"/>
    <property type="match status" value="1"/>
</dbReference>
<dbReference type="Pfam" id="PF00989">
    <property type="entry name" value="PAS"/>
    <property type="match status" value="1"/>
</dbReference>
<dbReference type="InterPro" id="IPR000014">
    <property type="entry name" value="PAS"/>
</dbReference>
<dbReference type="EMBL" id="FOVJ01000001">
    <property type="protein sequence ID" value="SFN33042.1"/>
    <property type="molecule type" value="Genomic_DNA"/>
</dbReference>
<organism evidence="17 18">
    <name type="scientific">Nitrosospira briensis</name>
    <dbReference type="NCBI Taxonomy" id="35799"/>
    <lineage>
        <taxon>Bacteria</taxon>
        <taxon>Pseudomonadati</taxon>
        <taxon>Pseudomonadota</taxon>
        <taxon>Betaproteobacteria</taxon>
        <taxon>Nitrosomonadales</taxon>
        <taxon>Nitrosomonadaceae</taxon>
        <taxon>Nitrosospira</taxon>
    </lineage>
</organism>
<dbReference type="PRINTS" id="PR00344">
    <property type="entry name" value="BCTRLSENSOR"/>
</dbReference>
<dbReference type="GO" id="GO:0007234">
    <property type="term" value="P:osmosensory signaling via phosphorelay pathway"/>
    <property type="evidence" value="ECO:0007669"/>
    <property type="project" value="TreeGrafter"/>
</dbReference>
<evidence type="ECO:0000256" key="4">
    <source>
        <dbReference type="ARBA" id="ARBA00022475"/>
    </source>
</evidence>
<dbReference type="Pfam" id="PF02203">
    <property type="entry name" value="TarH"/>
    <property type="match status" value="1"/>
</dbReference>
<dbReference type="InterPro" id="IPR047347">
    <property type="entry name" value="YvaQ-like_sensor"/>
</dbReference>
<evidence type="ECO:0000256" key="7">
    <source>
        <dbReference type="ARBA" id="ARBA00022679"/>
    </source>
</evidence>
<evidence type="ECO:0000256" key="3">
    <source>
        <dbReference type="ARBA" id="ARBA00012438"/>
    </source>
</evidence>
<evidence type="ECO:0000259" key="16">
    <source>
        <dbReference type="PROSITE" id="PS50885"/>
    </source>
</evidence>
<dbReference type="GO" id="GO:0000155">
    <property type="term" value="F:phosphorelay sensor kinase activity"/>
    <property type="evidence" value="ECO:0007669"/>
    <property type="project" value="InterPro"/>
</dbReference>
<dbReference type="InterPro" id="IPR035965">
    <property type="entry name" value="PAS-like_dom_sf"/>
</dbReference>
<dbReference type="InterPro" id="IPR013767">
    <property type="entry name" value="PAS_fold"/>
</dbReference>
<dbReference type="InterPro" id="IPR036097">
    <property type="entry name" value="HisK_dim/P_sf"/>
</dbReference>
<feature type="domain" description="PAS" evidence="15">
    <location>
        <begin position="274"/>
        <end position="346"/>
    </location>
</feature>
<gene>
    <name evidence="17" type="ORF">SAMN05216386_0512</name>
</gene>
<evidence type="ECO:0000256" key="2">
    <source>
        <dbReference type="ARBA" id="ARBA00004429"/>
    </source>
</evidence>
<keyword evidence="9" id="KW-0418">Kinase</keyword>
<proteinExistence type="predicted"/>
<name>A0A1I4Y4N1_9PROT</name>
<dbReference type="GO" id="GO:0030295">
    <property type="term" value="F:protein kinase activator activity"/>
    <property type="evidence" value="ECO:0007669"/>
    <property type="project" value="TreeGrafter"/>
</dbReference>
<accession>A0A1I4Y4N1</accession>
<dbReference type="InterPro" id="IPR003594">
    <property type="entry name" value="HATPase_dom"/>
</dbReference>
<dbReference type="Gene3D" id="1.10.287.130">
    <property type="match status" value="1"/>
</dbReference>
<dbReference type="PROSITE" id="PS50885">
    <property type="entry name" value="HAMP"/>
    <property type="match status" value="1"/>
</dbReference>
<dbReference type="PANTHER" id="PTHR42878:SF15">
    <property type="entry name" value="BACTERIOPHYTOCHROME"/>
    <property type="match status" value="1"/>
</dbReference>
<dbReference type="PANTHER" id="PTHR42878">
    <property type="entry name" value="TWO-COMPONENT HISTIDINE KINASE"/>
    <property type="match status" value="1"/>
</dbReference>
<comment type="catalytic activity">
    <reaction evidence="1">
        <text>ATP + protein L-histidine = ADP + protein N-phospho-L-histidine.</text>
        <dbReference type="EC" id="2.7.13.3"/>
    </reaction>
</comment>
<dbReference type="SMART" id="SM00387">
    <property type="entry name" value="HATPase_c"/>
    <property type="match status" value="1"/>
</dbReference>
<dbReference type="SMART" id="SM00388">
    <property type="entry name" value="HisKA"/>
    <property type="match status" value="1"/>
</dbReference>
<dbReference type="Gene3D" id="3.30.565.10">
    <property type="entry name" value="Histidine kinase-like ATPase, C-terminal domain"/>
    <property type="match status" value="1"/>
</dbReference>
<dbReference type="NCBIfam" id="TIGR00229">
    <property type="entry name" value="sensory_box"/>
    <property type="match status" value="1"/>
</dbReference>
<dbReference type="FunFam" id="3.30.565.10:FF:000006">
    <property type="entry name" value="Sensor histidine kinase WalK"/>
    <property type="match status" value="1"/>
</dbReference>
<evidence type="ECO:0000313" key="18">
    <source>
        <dbReference type="Proteomes" id="UP000183107"/>
    </source>
</evidence>
<keyword evidence="4" id="KW-1003">Cell membrane</keyword>
<dbReference type="InterPro" id="IPR050351">
    <property type="entry name" value="BphY/WalK/GraS-like"/>
</dbReference>
<keyword evidence="7" id="KW-0808">Transferase</keyword>
<evidence type="ECO:0000259" key="15">
    <source>
        <dbReference type="PROSITE" id="PS50112"/>
    </source>
</evidence>
<dbReference type="SUPFAM" id="SSF55785">
    <property type="entry name" value="PYP-like sensor domain (PAS domain)"/>
    <property type="match status" value="1"/>
</dbReference>
<dbReference type="GO" id="GO:0005886">
    <property type="term" value="C:plasma membrane"/>
    <property type="evidence" value="ECO:0007669"/>
    <property type="project" value="UniProtKB-SubCell"/>
</dbReference>
<dbReference type="STRING" id="1266925.GCA_000619905_00209"/>